<gene>
    <name evidence="1" type="ORF">TCEL_00719</name>
</gene>
<evidence type="ECO:0000313" key="1">
    <source>
        <dbReference type="EMBL" id="CDF58673.1"/>
    </source>
</evidence>
<dbReference type="Proteomes" id="UP000014923">
    <property type="component" value="Unassembled WGS sequence"/>
</dbReference>
<dbReference type="HOGENOM" id="CLU_132073_0_0_9"/>
<protein>
    <submittedName>
        <fullName evidence="1">GrdX protein</fullName>
    </submittedName>
</protein>
<dbReference type="eggNOG" id="ENOG5032Y6H">
    <property type="taxonomic scope" value="Bacteria"/>
</dbReference>
<keyword evidence="2" id="KW-1185">Reference proteome</keyword>
<dbReference type="EMBL" id="CAVN010000097">
    <property type="protein sequence ID" value="CDF58673.1"/>
    <property type="molecule type" value="Genomic_DNA"/>
</dbReference>
<dbReference type="NCBIfam" id="NF038093">
    <property type="entry name" value="GrdX"/>
    <property type="match status" value="1"/>
</dbReference>
<organism evidence="1 2">
    <name type="scientific">Thermobrachium celere DSM 8682</name>
    <dbReference type="NCBI Taxonomy" id="941824"/>
    <lineage>
        <taxon>Bacteria</taxon>
        <taxon>Bacillati</taxon>
        <taxon>Bacillota</taxon>
        <taxon>Clostridia</taxon>
        <taxon>Eubacteriales</taxon>
        <taxon>Clostridiaceae</taxon>
        <taxon>Thermobrachium</taxon>
    </lineage>
</organism>
<name>R7RTQ5_9CLOT</name>
<accession>R7RTQ5</accession>
<sequence>MAAEDVGNYVLFLFVYKGVWHLKEKPIVITNNPLTKSSLEVKFEVIYLEGASLMEVLIEVRDYIHRGHKLLTHPLMGSIKPNQTPYKSVAVSKKNYDLVDLMSLQIIEESILKADSLLKHKPLPNWPKQALEDFGLIDFDLIKNAIL</sequence>
<reference evidence="1" key="1">
    <citation type="submission" date="2013-03" db="EMBL/GenBank/DDBJ databases">
        <title>Draft genome sequence of the hydrogen-ethanol-producing anaerobic alkalithermophilic Caloramator celere.</title>
        <authorList>
            <person name="Ciranna A."/>
            <person name="Larjo A."/>
            <person name="Kivisto A."/>
            <person name="Santala V."/>
            <person name="Roos C."/>
            <person name="Karp M."/>
        </authorList>
    </citation>
    <scope>NUCLEOTIDE SEQUENCE [LARGE SCALE GENOMIC DNA]</scope>
    <source>
        <strain evidence="1">DSM 8682</strain>
    </source>
</reference>
<proteinExistence type="predicted"/>
<dbReference type="InterPro" id="IPR047735">
    <property type="entry name" value="GrdX-like"/>
</dbReference>
<comment type="caution">
    <text evidence="1">The sequence shown here is derived from an EMBL/GenBank/DDBJ whole genome shotgun (WGS) entry which is preliminary data.</text>
</comment>
<dbReference type="AlphaFoldDB" id="R7RTQ5"/>
<evidence type="ECO:0000313" key="2">
    <source>
        <dbReference type="Proteomes" id="UP000014923"/>
    </source>
</evidence>